<feature type="region of interest" description="Disordered" evidence="6">
    <location>
        <begin position="251"/>
        <end position="288"/>
    </location>
</feature>
<dbReference type="SMART" id="SM00338">
    <property type="entry name" value="BRLZ"/>
    <property type="match status" value="1"/>
</dbReference>
<dbReference type="InterPro" id="IPR046347">
    <property type="entry name" value="bZIP_sf"/>
</dbReference>
<keyword evidence="2" id="KW-0805">Transcription regulation</keyword>
<reference evidence="8" key="1">
    <citation type="journal article" date="2023" name="BMC Genomics">
        <title>Chromosome-level genome assemblies of Cutaneotrichosporon spp. (Trichosporonales, Basidiomycota) reveal imbalanced evolution between nucleotide sequences and chromosome synteny.</title>
        <authorList>
            <person name="Kobayashi Y."/>
            <person name="Kayamori A."/>
            <person name="Aoki K."/>
            <person name="Shiwa Y."/>
            <person name="Matsutani M."/>
            <person name="Fujita N."/>
            <person name="Sugita T."/>
            <person name="Iwasaki W."/>
            <person name="Tanaka N."/>
            <person name="Takashima M."/>
        </authorList>
    </citation>
    <scope>NUCLEOTIDE SEQUENCE</scope>
    <source>
        <strain evidence="8">HIS019</strain>
    </source>
</reference>
<dbReference type="PANTHER" id="PTHR19304">
    <property type="entry name" value="CYCLIC-AMP RESPONSE ELEMENT BINDING PROTEIN"/>
    <property type="match status" value="1"/>
</dbReference>
<dbReference type="Gene3D" id="1.20.5.170">
    <property type="match status" value="1"/>
</dbReference>
<dbReference type="InterPro" id="IPR051027">
    <property type="entry name" value="bZIP_transcription_factors"/>
</dbReference>
<accession>A0AA48L1C9</accession>
<dbReference type="EMBL" id="AP028213">
    <property type="protein sequence ID" value="BEI89420.1"/>
    <property type="molecule type" value="Genomic_DNA"/>
</dbReference>
<proteinExistence type="predicted"/>
<gene>
    <name evidence="8" type="primary">SKO1</name>
    <name evidence="8" type="ORF">CcaverHIS019_0207820</name>
</gene>
<evidence type="ECO:0000313" key="9">
    <source>
        <dbReference type="Proteomes" id="UP001233271"/>
    </source>
</evidence>
<dbReference type="KEGG" id="ccac:CcaHIS019_0207820"/>
<sequence>MAAVAHPPASVPTAPAASVEPPSAYIKEEPTVTSNEKAADSDKAVAGPADGKNEDGDQKRAPSSEQDGDGGAKSPNGPGADTSTRFDLEPNPFEQSFSRGSQSQDRTTPPRGGDATSIKHNALPPLSSLTSPAAADPTQFPWLAGQSLRSGPLSPAMLAGPAAQNNNQNNNQNNSQNNSNSNANQTWGPATENAATSEETFEPGNFRTGFTPGTGSGFTPGYNALLNPGFGNLLPSPNTANFLANLTSVTNENGDQQAPTDLRQPQPPSGIHQPGGPHGMSHLNPAHQSAETITPGTLNAIASDLNRQQPPPGMAPGFYPGMQPQPGMVPGIPPADYAQQNANAASQAANGLFLLSQAHQELSKREEEAKSTPPSSKRGAPSGGSAGKSAGQKRKEPAGKGNAAKKSKKSPEIELPSDDDSDSDSRKSGGEKRSRNETEEDKRKNFLERNRQAALKCRQRKKAWLNELQNKVETLTMDNERLLHNVRGLEDEVNRLTNILMSHRECGIGMPPMPQAYGRPLR</sequence>
<evidence type="ECO:0000313" key="8">
    <source>
        <dbReference type="EMBL" id="BEI89420.1"/>
    </source>
</evidence>
<feature type="region of interest" description="Disordered" evidence="6">
    <location>
        <begin position="1"/>
        <end position="214"/>
    </location>
</feature>
<dbReference type="GeneID" id="85493291"/>
<dbReference type="InterPro" id="IPR021755">
    <property type="entry name" value="TF_Aft1_HRA"/>
</dbReference>
<feature type="region of interest" description="Disordered" evidence="6">
    <location>
        <begin position="303"/>
        <end position="344"/>
    </location>
</feature>
<dbReference type="Proteomes" id="UP001233271">
    <property type="component" value="Chromosome 2"/>
</dbReference>
<feature type="compositionally biased region" description="Basic and acidic residues" evidence="6">
    <location>
        <begin position="361"/>
        <end position="370"/>
    </location>
</feature>
<dbReference type="GO" id="GO:0003700">
    <property type="term" value="F:DNA-binding transcription factor activity"/>
    <property type="evidence" value="ECO:0007669"/>
    <property type="project" value="InterPro"/>
</dbReference>
<evidence type="ECO:0000256" key="2">
    <source>
        <dbReference type="ARBA" id="ARBA00023015"/>
    </source>
</evidence>
<feature type="compositionally biased region" description="Polar residues" evidence="6">
    <location>
        <begin position="93"/>
        <end position="107"/>
    </location>
</feature>
<keyword evidence="5" id="KW-0175">Coiled coil</keyword>
<feature type="domain" description="BZIP" evidence="7">
    <location>
        <begin position="440"/>
        <end position="503"/>
    </location>
</feature>
<dbReference type="CDD" id="cd14687">
    <property type="entry name" value="bZIP_ATF2"/>
    <property type="match status" value="1"/>
</dbReference>
<evidence type="ECO:0000256" key="5">
    <source>
        <dbReference type="SAM" id="Coils"/>
    </source>
</evidence>
<feature type="compositionally biased region" description="Basic and acidic residues" evidence="6">
    <location>
        <begin position="423"/>
        <end position="447"/>
    </location>
</feature>
<feature type="coiled-coil region" evidence="5">
    <location>
        <begin position="465"/>
        <end position="499"/>
    </location>
</feature>
<feature type="compositionally biased region" description="Low complexity" evidence="6">
    <location>
        <begin position="162"/>
        <end position="185"/>
    </location>
</feature>
<dbReference type="RefSeq" id="XP_060454686.1">
    <property type="nucleotide sequence ID" value="XM_060597832.1"/>
</dbReference>
<evidence type="ECO:0000256" key="3">
    <source>
        <dbReference type="ARBA" id="ARBA00023163"/>
    </source>
</evidence>
<evidence type="ECO:0000256" key="6">
    <source>
        <dbReference type="SAM" id="MobiDB-lite"/>
    </source>
</evidence>
<comment type="subcellular location">
    <subcellularLocation>
        <location evidence="1">Nucleus</location>
    </subcellularLocation>
</comment>
<evidence type="ECO:0000256" key="4">
    <source>
        <dbReference type="ARBA" id="ARBA00023242"/>
    </source>
</evidence>
<keyword evidence="3" id="KW-0804">Transcription</keyword>
<dbReference type="InterPro" id="IPR004827">
    <property type="entry name" value="bZIP"/>
</dbReference>
<feature type="compositionally biased region" description="Low complexity" evidence="6">
    <location>
        <begin position="320"/>
        <end position="330"/>
    </location>
</feature>
<evidence type="ECO:0000256" key="1">
    <source>
        <dbReference type="ARBA" id="ARBA00004123"/>
    </source>
</evidence>
<name>A0AA48L1C9_9TREE</name>
<organism evidence="8 9">
    <name type="scientific">Cutaneotrichosporon cavernicola</name>
    <dbReference type="NCBI Taxonomy" id="279322"/>
    <lineage>
        <taxon>Eukaryota</taxon>
        <taxon>Fungi</taxon>
        <taxon>Dikarya</taxon>
        <taxon>Basidiomycota</taxon>
        <taxon>Agaricomycotina</taxon>
        <taxon>Tremellomycetes</taxon>
        <taxon>Trichosporonales</taxon>
        <taxon>Trichosporonaceae</taxon>
        <taxon>Cutaneotrichosporon</taxon>
    </lineage>
</organism>
<dbReference type="InterPro" id="IPR020956">
    <property type="entry name" value="TF_Aft1_OSM"/>
</dbReference>
<feature type="compositionally biased region" description="Low complexity" evidence="6">
    <location>
        <begin position="1"/>
        <end position="24"/>
    </location>
</feature>
<feature type="compositionally biased region" description="Basic and acidic residues" evidence="6">
    <location>
        <begin position="51"/>
        <end position="62"/>
    </location>
</feature>
<keyword evidence="4" id="KW-0539">Nucleus</keyword>
<dbReference type="Pfam" id="PF11786">
    <property type="entry name" value="Aft1_HRA"/>
    <property type="match status" value="1"/>
</dbReference>
<dbReference type="Pfam" id="PF00170">
    <property type="entry name" value="bZIP_1"/>
    <property type="match status" value="1"/>
</dbReference>
<dbReference type="PROSITE" id="PS50217">
    <property type="entry name" value="BZIP"/>
    <property type="match status" value="1"/>
</dbReference>
<evidence type="ECO:0000259" key="7">
    <source>
        <dbReference type="PROSITE" id="PS50217"/>
    </source>
</evidence>
<dbReference type="GO" id="GO:0005634">
    <property type="term" value="C:nucleus"/>
    <property type="evidence" value="ECO:0007669"/>
    <property type="project" value="UniProtKB-SubCell"/>
</dbReference>
<dbReference type="Pfam" id="PF11785">
    <property type="entry name" value="Aft1_OSA"/>
    <property type="match status" value="1"/>
</dbReference>
<protein>
    <recommendedName>
        <fullName evidence="7">BZIP domain-containing protein</fullName>
    </recommendedName>
</protein>
<dbReference type="AlphaFoldDB" id="A0AA48L1C9"/>
<keyword evidence="9" id="KW-1185">Reference proteome</keyword>
<dbReference type="SUPFAM" id="SSF57959">
    <property type="entry name" value="Leucine zipper domain"/>
    <property type="match status" value="1"/>
</dbReference>
<feature type="region of interest" description="Disordered" evidence="6">
    <location>
        <begin position="360"/>
        <end position="447"/>
    </location>
</feature>